<dbReference type="Proteomes" id="UP000011618">
    <property type="component" value="Unassembled WGS sequence"/>
</dbReference>
<dbReference type="EMBL" id="AOII01000004">
    <property type="protein sequence ID" value="ELY84182.1"/>
    <property type="molecule type" value="Genomic_DNA"/>
</dbReference>
<name>L9ZEY1_9EURY</name>
<accession>L9ZEY1</accession>
<organism evidence="1 2">
    <name type="scientific">Natrinema pallidum DSM 3751</name>
    <dbReference type="NCBI Taxonomy" id="1227495"/>
    <lineage>
        <taxon>Archaea</taxon>
        <taxon>Methanobacteriati</taxon>
        <taxon>Methanobacteriota</taxon>
        <taxon>Stenosarchaea group</taxon>
        <taxon>Halobacteria</taxon>
        <taxon>Halobacteriales</taxon>
        <taxon>Natrialbaceae</taxon>
        <taxon>Natrinema</taxon>
    </lineage>
</organism>
<protein>
    <submittedName>
        <fullName evidence="1">Uncharacterized protein</fullName>
    </submittedName>
</protein>
<dbReference type="RefSeq" id="WP_006183608.1">
    <property type="nucleotide sequence ID" value="NZ_AOII01000004.1"/>
</dbReference>
<dbReference type="AlphaFoldDB" id="L9ZEY1"/>
<evidence type="ECO:0000313" key="2">
    <source>
        <dbReference type="Proteomes" id="UP000011618"/>
    </source>
</evidence>
<reference evidence="1 2" key="1">
    <citation type="journal article" date="2014" name="PLoS Genet.">
        <title>Phylogenetically driven sequencing of extremely halophilic archaea reveals strategies for static and dynamic osmo-response.</title>
        <authorList>
            <person name="Becker E.A."/>
            <person name="Seitzer P.M."/>
            <person name="Tritt A."/>
            <person name="Larsen D."/>
            <person name="Krusor M."/>
            <person name="Yao A.I."/>
            <person name="Wu D."/>
            <person name="Madern D."/>
            <person name="Eisen J.A."/>
            <person name="Darling A.E."/>
            <person name="Facciotti M.T."/>
        </authorList>
    </citation>
    <scope>NUCLEOTIDE SEQUENCE [LARGE SCALE GENOMIC DNA]</scope>
    <source>
        <strain evidence="1 2">DSM 3751</strain>
    </source>
</reference>
<evidence type="ECO:0000313" key="1">
    <source>
        <dbReference type="EMBL" id="ELY84182.1"/>
    </source>
</evidence>
<gene>
    <name evidence="1" type="ORF">C487_00100</name>
</gene>
<dbReference type="OrthoDB" id="373412at2157"/>
<comment type="caution">
    <text evidence="1">The sequence shown here is derived from an EMBL/GenBank/DDBJ whole genome shotgun (WGS) entry which is preliminary data.</text>
</comment>
<sequence length="171" mass="19907">MSSDSQNIAAFLEQYAFEPSADYTVESAERGVEKLESGCTTFLEKVGYDSDRIEHRVYLEPKESSELDRFVADFVIRQRTTDSIRILASTWMGERHDVNHERNSVTSMDISSQYFDYFNALDYRFFIIFTNYYLIIAEPDGSLDTYAYDRLTESEVEEIKTRIGPLREHGN</sequence>
<proteinExistence type="predicted"/>